<proteinExistence type="predicted"/>
<sequence>MSAFIAFTGSALLGLFAALAPDLPLAPPDDAPAAEPGRDLPKDGPPVVTDCATDCGDRCTWDVCPHPLGCYAALDEACHVACLAAKQEACAADFADAG</sequence>
<evidence type="ECO:0000256" key="1">
    <source>
        <dbReference type="SAM" id="SignalP"/>
    </source>
</evidence>
<keyword evidence="3" id="KW-1185">Reference proteome</keyword>
<dbReference type="RefSeq" id="WP_143140789.1">
    <property type="nucleotide sequence ID" value="NZ_FOMX01000015.1"/>
</dbReference>
<organism evidence="2 3">
    <name type="scientific">Nannocystis exedens</name>
    <dbReference type="NCBI Taxonomy" id="54"/>
    <lineage>
        <taxon>Bacteria</taxon>
        <taxon>Pseudomonadati</taxon>
        <taxon>Myxococcota</taxon>
        <taxon>Polyangia</taxon>
        <taxon>Nannocystales</taxon>
        <taxon>Nannocystaceae</taxon>
        <taxon>Nannocystis</taxon>
    </lineage>
</organism>
<dbReference type="Proteomes" id="UP000199400">
    <property type="component" value="Unassembled WGS sequence"/>
</dbReference>
<protein>
    <recommendedName>
        <fullName evidence="4">Kazal-type serine protease inhibitor domain-containing protein</fullName>
    </recommendedName>
</protein>
<name>A0A1I2BL32_9BACT</name>
<evidence type="ECO:0000313" key="3">
    <source>
        <dbReference type="Proteomes" id="UP000199400"/>
    </source>
</evidence>
<feature type="chain" id="PRO_5011623865" description="Kazal-type serine protease inhibitor domain-containing protein" evidence="1">
    <location>
        <begin position="21"/>
        <end position="98"/>
    </location>
</feature>
<accession>A0A1I2BL32</accession>
<dbReference type="EMBL" id="FOMX01000015">
    <property type="protein sequence ID" value="SFE56891.1"/>
    <property type="molecule type" value="Genomic_DNA"/>
</dbReference>
<gene>
    <name evidence="2" type="ORF">SAMN02745121_04744</name>
</gene>
<reference evidence="3" key="1">
    <citation type="submission" date="2016-10" db="EMBL/GenBank/DDBJ databases">
        <authorList>
            <person name="Varghese N."/>
            <person name="Submissions S."/>
        </authorList>
    </citation>
    <scope>NUCLEOTIDE SEQUENCE [LARGE SCALE GENOMIC DNA]</scope>
    <source>
        <strain evidence="3">ATCC 25963</strain>
    </source>
</reference>
<dbReference type="AlphaFoldDB" id="A0A1I2BL32"/>
<evidence type="ECO:0000313" key="2">
    <source>
        <dbReference type="EMBL" id="SFE56891.1"/>
    </source>
</evidence>
<evidence type="ECO:0008006" key="4">
    <source>
        <dbReference type="Google" id="ProtNLM"/>
    </source>
</evidence>
<feature type="signal peptide" evidence="1">
    <location>
        <begin position="1"/>
        <end position="20"/>
    </location>
</feature>
<keyword evidence="1" id="KW-0732">Signal</keyword>